<accession>A0A5C3E4C6</accession>
<keyword evidence="3" id="KW-1185">Reference proteome</keyword>
<dbReference type="AlphaFoldDB" id="A0A5C3E4C6"/>
<dbReference type="Proteomes" id="UP000324022">
    <property type="component" value="Unassembled WGS sequence"/>
</dbReference>
<gene>
    <name evidence="2" type="ORF">UTRI_02599_B</name>
</gene>
<dbReference type="EMBL" id="OOIN01000010">
    <property type="protein sequence ID" value="SPO25278.1"/>
    <property type="molecule type" value="Genomic_DNA"/>
</dbReference>
<reference evidence="2 3" key="1">
    <citation type="submission" date="2018-03" db="EMBL/GenBank/DDBJ databases">
        <authorList>
            <person name="Guldener U."/>
        </authorList>
    </citation>
    <scope>NUCLEOTIDE SEQUENCE [LARGE SCALE GENOMIC DNA]</scope>
    <source>
        <strain evidence="2 3">NBRC100155</strain>
    </source>
</reference>
<feature type="chain" id="PRO_5022828354" evidence="1">
    <location>
        <begin position="28"/>
        <end position="157"/>
    </location>
</feature>
<evidence type="ECO:0000256" key="1">
    <source>
        <dbReference type="SAM" id="SignalP"/>
    </source>
</evidence>
<evidence type="ECO:0000313" key="3">
    <source>
        <dbReference type="Proteomes" id="UP000324022"/>
    </source>
</evidence>
<feature type="signal peptide" evidence="1">
    <location>
        <begin position="1"/>
        <end position="27"/>
    </location>
</feature>
<proteinExistence type="predicted"/>
<sequence>MQLAGLSIVRPMTAVLLCAACLALSAPLSTSSFSRSARVFAAPESAARPVIEAFVADAGSHWKVEPRTVPSFFVPVQLRPRNPETKFIKIKKIADNGIHFENRDSTFRLVRFGDSDDQVFLVGPRSAERFTGLTPEQRQEIWVTRVPATHDVRWNGR</sequence>
<name>A0A5C3E4C6_9BASI</name>
<organism evidence="2 3">
    <name type="scientific">Ustilago trichophora</name>
    <dbReference type="NCBI Taxonomy" id="86804"/>
    <lineage>
        <taxon>Eukaryota</taxon>
        <taxon>Fungi</taxon>
        <taxon>Dikarya</taxon>
        <taxon>Basidiomycota</taxon>
        <taxon>Ustilaginomycotina</taxon>
        <taxon>Ustilaginomycetes</taxon>
        <taxon>Ustilaginales</taxon>
        <taxon>Ustilaginaceae</taxon>
        <taxon>Ustilago</taxon>
    </lineage>
</organism>
<evidence type="ECO:0000313" key="2">
    <source>
        <dbReference type="EMBL" id="SPO25278.1"/>
    </source>
</evidence>
<keyword evidence="1" id="KW-0732">Signal</keyword>
<protein>
    <submittedName>
        <fullName evidence="2">Uncharacterized protein</fullName>
    </submittedName>
</protein>